<dbReference type="Proteomes" id="UP001163846">
    <property type="component" value="Unassembled WGS sequence"/>
</dbReference>
<evidence type="ECO:0000313" key="3">
    <source>
        <dbReference type="Proteomes" id="UP001163846"/>
    </source>
</evidence>
<organism evidence="2 3">
    <name type="scientific">Lentinula raphanica</name>
    <dbReference type="NCBI Taxonomy" id="153919"/>
    <lineage>
        <taxon>Eukaryota</taxon>
        <taxon>Fungi</taxon>
        <taxon>Dikarya</taxon>
        <taxon>Basidiomycota</taxon>
        <taxon>Agaricomycotina</taxon>
        <taxon>Agaricomycetes</taxon>
        <taxon>Agaricomycetidae</taxon>
        <taxon>Agaricales</taxon>
        <taxon>Marasmiineae</taxon>
        <taxon>Omphalotaceae</taxon>
        <taxon>Lentinula</taxon>
    </lineage>
</organism>
<comment type="caution">
    <text evidence="2">The sequence shown here is derived from an EMBL/GenBank/DDBJ whole genome shotgun (WGS) entry which is preliminary data.</text>
</comment>
<protein>
    <submittedName>
        <fullName evidence="2">Uncharacterized protein</fullName>
    </submittedName>
</protein>
<gene>
    <name evidence="2" type="ORF">F5878DRAFT_706152</name>
</gene>
<accession>A0AA38PK81</accession>
<evidence type="ECO:0000313" key="2">
    <source>
        <dbReference type="EMBL" id="KAJ3844477.1"/>
    </source>
</evidence>
<name>A0AA38PK81_9AGAR</name>
<feature type="region of interest" description="Disordered" evidence="1">
    <location>
        <begin position="139"/>
        <end position="291"/>
    </location>
</feature>
<keyword evidence="3" id="KW-1185">Reference proteome</keyword>
<reference evidence="2" key="1">
    <citation type="submission" date="2022-08" db="EMBL/GenBank/DDBJ databases">
        <authorList>
            <consortium name="DOE Joint Genome Institute"/>
            <person name="Min B."/>
            <person name="Riley R."/>
            <person name="Sierra-Patev S."/>
            <person name="Naranjo-Ortiz M."/>
            <person name="Looney B."/>
            <person name="Konkel Z."/>
            <person name="Slot J.C."/>
            <person name="Sakamoto Y."/>
            <person name="Steenwyk J.L."/>
            <person name="Rokas A."/>
            <person name="Carro J."/>
            <person name="Camarero S."/>
            <person name="Ferreira P."/>
            <person name="Molpeceres G."/>
            <person name="Ruiz-Duenas F.J."/>
            <person name="Serrano A."/>
            <person name="Henrissat B."/>
            <person name="Drula E."/>
            <person name="Hughes K.W."/>
            <person name="Mata J.L."/>
            <person name="Ishikawa N.K."/>
            <person name="Vargas-Isla R."/>
            <person name="Ushijima S."/>
            <person name="Smith C.A."/>
            <person name="Ahrendt S."/>
            <person name="Andreopoulos W."/>
            <person name="He G."/>
            <person name="Labutti K."/>
            <person name="Lipzen A."/>
            <person name="Ng V."/>
            <person name="Sandor L."/>
            <person name="Barry K."/>
            <person name="Martinez A.T."/>
            <person name="Xiao Y."/>
            <person name="Gibbons J.G."/>
            <person name="Terashima K."/>
            <person name="Hibbett D.S."/>
            <person name="Grigoriev I.V."/>
        </authorList>
    </citation>
    <scope>NUCLEOTIDE SEQUENCE</scope>
    <source>
        <strain evidence="2">TFB9207</strain>
    </source>
</reference>
<feature type="compositionally biased region" description="Polar residues" evidence="1">
    <location>
        <begin position="226"/>
        <end position="245"/>
    </location>
</feature>
<proteinExistence type="predicted"/>
<evidence type="ECO:0000256" key="1">
    <source>
        <dbReference type="SAM" id="MobiDB-lite"/>
    </source>
</evidence>
<dbReference type="AlphaFoldDB" id="A0AA38PK81"/>
<feature type="region of interest" description="Disordered" evidence="1">
    <location>
        <begin position="370"/>
        <end position="411"/>
    </location>
</feature>
<sequence length="433" mass="47510">MHPGSSSRQTHMSFDDFNKSQSFSFSSSPALRTDKVVWQMPPPSNPALQRLMDNADNDVRRTNPAPHHATWDSASTHVSPGPIASNSRLSTRAADKRSTTSFGINPEIAQLVDPVLLRSVAEIASQKAQERSKALGLVMKRKHGSLRSAKSEKSITTGKPRARRAVSSGMVEKSGSDLKKRDKGKGRRKETSLPAGFSFSNRDVHGQPTFDDSPSTTISATSSSTNVLEVSMSTADTSMDNSSEILSHREFSPPSPRRSPNHLDDSTIKHEDKPVIIRRPHPANNDSLLSRTRRDQQNFDASIETAHTSSKVAVKAVAPPSMSHPRPSANPPALGMRRFTSLPAKNNASSTKPFGVVNDLPTKRRPFKTPFLPITQRPSDHGQIAPPTFAPSPQRIQEPKSEPDGMNCDDAETSFEYDSFDMDILEDVLKQYD</sequence>
<feature type="region of interest" description="Disordered" evidence="1">
    <location>
        <begin position="343"/>
        <end position="362"/>
    </location>
</feature>
<feature type="region of interest" description="Disordered" evidence="1">
    <location>
        <begin position="1"/>
        <end position="26"/>
    </location>
</feature>
<dbReference type="EMBL" id="MU805952">
    <property type="protein sequence ID" value="KAJ3844477.1"/>
    <property type="molecule type" value="Genomic_DNA"/>
</dbReference>
<feature type="compositionally biased region" description="Polar residues" evidence="1">
    <location>
        <begin position="343"/>
        <end position="352"/>
    </location>
</feature>
<feature type="compositionally biased region" description="Polar residues" evidence="1">
    <location>
        <begin position="72"/>
        <end position="90"/>
    </location>
</feature>
<feature type="compositionally biased region" description="Polar residues" evidence="1">
    <location>
        <begin position="1"/>
        <end position="12"/>
    </location>
</feature>
<feature type="compositionally biased region" description="Basic and acidic residues" evidence="1">
    <location>
        <begin position="261"/>
        <end position="275"/>
    </location>
</feature>
<feature type="compositionally biased region" description="Low complexity" evidence="1">
    <location>
        <begin position="213"/>
        <end position="225"/>
    </location>
</feature>
<feature type="region of interest" description="Disordered" evidence="1">
    <location>
        <begin position="57"/>
        <end position="98"/>
    </location>
</feature>